<sequence length="329" mass="38493">MLIITTAISGSGRGEYLEGLVRLTARNRKKIKIYHVGDLLFEHAKKTGINVTPENILNSNPAVINALRSAIFENIIADLPRVLREFHAVIINVHAMFFWKHVFQRAWDTYYIPQLRPDMFVTFIADAARIKQHLEERKQWQPMKVTAYDALLWGNVEVEVTAGWAEMMRRPHYVVPVSSPERLLYRLMFERGTETAYISMPLTHGIQPSIQKKADKLIRALEKYFIIFDPRHIELAVPAKGDRVDTTMHHQIVNRDLYWLVRQSDRIIAYFPKVVSSPGVIHELREAYETNKEVWLIWPKDATKSPFITYYAHKVFKSPEELLRFLRKK</sequence>
<dbReference type="SUPFAM" id="SSF52309">
    <property type="entry name" value="N-(deoxy)ribosyltransferase-like"/>
    <property type="match status" value="1"/>
</dbReference>
<evidence type="ECO:0000313" key="2">
    <source>
        <dbReference type="Proteomes" id="UP000178406"/>
    </source>
</evidence>
<reference evidence="1 2" key="1">
    <citation type="journal article" date="2016" name="Nat. Commun.">
        <title>Thousands of microbial genomes shed light on interconnected biogeochemical processes in an aquifer system.</title>
        <authorList>
            <person name="Anantharaman K."/>
            <person name="Brown C.T."/>
            <person name="Hug L.A."/>
            <person name="Sharon I."/>
            <person name="Castelle C.J."/>
            <person name="Probst A.J."/>
            <person name="Thomas B.C."/>
            <person name="Singh A."/>
            <person name="Wilkins M.J."/>
            <person name="Karaoz U."/>
            <person name="Brodie E.L."/>
            <person name="Williams K.H."/>
            <person name="Hubbard S.S."/>
            <person name="Banfield J.F."/>
        </authorList>
    </citation>
    <scope>NUCLEOTIDE SEQUENCE [LARGE SCALE GENOMIC DNA]</scope>
</reference>
<dbReference type="InterPro" id="IPR027417">
    <property type="entry name" value="P-loop_NTPase"/>
</dbReference>
<proteinExistence type="predicted"/>
<organism evidence="1 2">
    <name type="scientific">Candidatus Giovannonibacteria bacterium RIFCSPHIGHO2_02_FULL_46_20</name>
    <dbReference type="NCBI Taxonomy" id="1798338"/>
    <lineage>
        <taxon>Bacteria</taxon>
        <taxon>Candidatus Giovannoniibacteriota</taxon>
    </lineage>
</organism>
<comment type="caution">
    <text evidence="1">The sequence shown here is derived from an EMBL/GenBank/DDBJ whole genome shotgun (WGS) entry which is preliminary data.</text>
</comment>
<name>A0A1F5WE09_9BACT</name>
<dbReference type="Gene3D" id="3.40.50.450">
    <property type="match status" value="1"/>
</dbReference>
<dbReference type="STRING" id="1798338.A3J56_02205"/>
<gene>
    <name evidence="1" type="ORF">A3J56_02205</name>
</gene>
<dbReference type="EMBL" id="MFHQ01000036">
    <property type="protein sequence ID" value="OGF73820.1"/>
    <property type="molecule type" value="Genomic_DNA"/>
</dbReference>
<evidence type="ECO:0000313" key="1">
    <source>
        <dbReference type="EMBL" id="OGF73820.1"/>
    </source>
</evidence>
<dbReference type="AlphaFoldDB" id="A0A1F5WE09"/>
<dbReference type="Gene3D" id="3.40.50.300">
    <property type="entry name" value="P-loop containing nucleotide triphosphate hydrolases"/>
    <property type="match status" value="1"/>
</dbReference>
<dbReference type="Proteomes" id="UP000178406">
    <property type="component" value="Unassembled WGS sequence"/>
</dbReference>
<dbReference type="Pfam" id="PF13207">
    <property type="entry name" value="AAA_17"/>
    <property type="match status" value="1"/>
</dbReference>
<accession>A0A1F5WE09</accession>
<protein>
    <submittedName>
        <fullName evidence="1">Uncharacterized protein</fullName>
    </submittedName>
</protein>